<evidence type="ECO:0000313" key="2">
    <source>
        <dbReference type="Proteomes" id="UP000544110"/>
    </source>
</evidence>
<accession>A0A7Y9UVB5</accession>
<evidence type="ECO:0000313" key="1">
    <source>
        <dbReference type="EMBL" id="NYG56325.1"/>
    </source>
</evidence>
<reference evidence="1 2" key="1">
    <citation type="submission" date="2020-07" db="EMBL/GenBank/DDBJ databases">
        <title>Sequencing the genomes of 1000 actinobacteria strains.</title>
        <authorList>
            <person name="Klenk H.-P."/>
        </authorList>
    </citation>
    <scope>NUCLEOTIDE SEQUENCE [LARGE SCALE GENOMIC DNA]</scope>
    <source>
        <strain evidence="1 2">DSM 24552</strain>
    </source>
</reference>
<name>A0A7Y9UVB5_9ACTN</name>
<dbReference type="AlphaFoldDB" id="A0A7Y9UVB5"/>
<organism evidence="1 2">
    <name type="scientific">Nocardioides perillae</name>
    <dbReference type="NCBI Taxonomy" id="1119534"/>
    <lineage>
        <taxon>Bacteria</taxon>
        <taxon>Bacillati</taxon>
        <taxon>Actinomycetota</taxon>
        <taxon>Actinomycetes</taxon>
        <taxon>Propionibacteriales</taxon>
        <taxon>Nocardioidaceae</taxon>
        <taxon>Nocardioides</taxon>
    </lineage>
</organism>
<comment type="caution">
    <text evidence="1">The sequence shown here is derived from an EMBL/GenBank/DDBJ whole genome shotgun (WGS) entry which is preliminary data.</text>
</comment>
<sequence length="190" mass="20397">MGLWQSLLGRSTPRPARLDALFAVPTAALTLESTLGLHATGTASLCLRAASGPAFDRTRADILALLDADPRMPAVQVSHDRFGFTWFTLARPEAATGELCADLHVAHLLLEEQGFATGLLCSVVAFDDGSGHPLGLVYLYKQGTFYPFSPTGPQTRDTLREVQVAQAVAGDLPVEDDRQRWLALWGAPGL</sequence>
<dbReference type="RefSeq" id="WP_179518595.1">
    <property type="nucleotide sequence ID" value="NZ_JACCAC010000001.1"/>
</dbReference>
<proteinExistence type="predicted"/>
<gene>
    <name evidence="1" type="ORF">BJ989_002629</name>
</gene>
<dbReference type="Pfam" id="PF22742">
    <property type="entry name" value="PspAB"/>
    <property type="match status" value="1"/>
</dbReference>
<keyword evidence="2" id="KW-1185">Reference proteome</keyword>
<dbReference type="InterPro" id="IPR054383">
    <property type="entry name" value="PspAB-like"/>
</dbReference>
<protein>
    <submittedName>
        <fullName evidence="1">Uncharacterized protein</fullName>
    </submittedName>
</protein>
<dbReference type="EMBL" id="JACCAC010000001">
    <property type="protein sequence ID" value="NYG56325.1"/>
    <property type="molecule type" value="Genomic_DNA"/>
</dbReference>
<dbReference type="Proteomes" id="UP000544110">
    <property type="component" value="Unassembled WGS sequence"/>
</dbReference>